<comment type="caution">
    <text evidence="2">The sequence shown here is derived from an EMBL/GenBank/DDBJ whole genome shotgun (WGS) entry which is preliminary data.</text>
</comment>
<evidence type="ECO:0000313" key="2">
    <source>
        <dbReference type="EMBL" id="TYL94754.1"/>
    </source>
</evidence>
<dbReference type="InterPro" id="IPR052517">
    <property type="entry name" value="GlcG_carb_metab_protein"/>
</dbReference>
<dbReference type="Pfam" id="PF03928">
    <property type="entry name" value="HbpS-like"/>
    <property type="match status" value="1"/>
</dbReference>
<feature type="domain" description="VOC" evidence="1">
    <location>
        <begin position="140"/>
        <end position="275"/>
    </location>
</feature>
<dbReference type="PROSITE" id="PS51819">
    <property type="entry name" value="VOC"/>
    <property type="match status" value="1"/>
</dbReference>
<dbReference type="EMBL" id="VSSS01000026">
    <property type="protein sequence ID" value="TYL94754.1"/>
    <property type="molecule type" value="Genomic_DNA"/>
</dbReference>
<dbReference type="InterPro" id="IPR037523">
    <property type="entry name" value="VOC_core"/>
</dbReference>
<dbReference type="Gene3D" id="3.10.180.10">
    <property type="entry name" value="2,3-Dihydroxybiphenyl 1,2-Dioxygenase, domain 1"/>
    <property type="match status" value="1"/>
</dbReference>
<dbReference type="Proteomes" id="UP000324758">
    <property type="component" value="Unassembled WGS sequence"/>
</dbReference>
<evidence type="ECO:0000313" key="3">
    <source>
        <dbReference type="Proteomes" id="UP000324758"/>
    </source>
</evidence>
<dbReference type="Gene3D" id="3.30.450.150">
    <property type="entry name" value="Haem-degrading domain"/>
    <property type="match status" value="1"/>
</dbReference>
<accession>A0A5D3KEQ6</accession>
<dbReference type="SUPFAM" id="SSF54593">
    <property type="entry name" value="Glyoxalase/Bleomycin resistance protein/Dihydroxybiphenyl dioxygenase"/>
    <property type="match status" value="1"/>
</dbReference>
<dbReference type="PANTHER" id="PTHR34309">
    <property type="entry name" value="SLR1406 PROTEIN"/>
    <property type="match status" value="1"/>
</dbReference>
<dbReference type="Pfam" id="PF00903">
    <property type="entry name" value="Glyoxalase"/>
    <property type="match status" value="1"/>
</dbReference>
<gene>
    <name evidence="2" type="ORF">FXB40_16785</name>
</gene>
<dbReference type="RefSeq" id="WP_148773292.1">
    <property type="nucleotide sequence ID" value="NZ_VSSS01000026.1"/>
</dbReference>
<dbReference type="SUPFAM" id="SSF143744">
    <property type="entry name" value="GlcG-like"/>
    <property type="match status" value="1"/>
</dbReference>
<dbReference type="PANTHER" id="PTHR34309:SF1">
    <property type="entry name" value="PROTEIN GLCG"/>
    <property type="match status" value="1"/>
</dbReference>
<evidence type="ECO:0000259" key="1">
    <source>
        <dbReference type="PROSITE" id="PS51819"/>
    </source>
</evidence>
<dbReference type="InterPro" id="IPR029068">
    <property type="entry name" value="Glyas_Bleomycin-R_OHBP_Dase"/>
</dbReference>
<protein>
    <recommendedName>
        <fullName evidence="1">VOC domain-containing protein</fullName>
    </recommendedName>
</protein>
<dbReference type="InterPro" id="IPR038084">
    <property type="entry name" value="PduO/GlcC-like_sf"/>
</dbReference>
<dbReference type="AlphaFoldDB" id="A0A5D3KEQ6"/>
<name>A0A5D3KEQ6_9BRAD</name>
<organism evidence="2 3">
    <name type="scientific">Bradyrhizobium rifense</name>
    <dbReference type="NCBI Taxonomy" id="515499"/>
    <lineage>
        <taxon>Bacteria</taxon>
        <taxon>Pseudomonadati</taxon>
        <taxon>Pseudomonadota</taxon>
        <taxon>Alphaproteobacteria</taxon>
        <taxon>Hyphomicrobiales</taxon>
        <taxon>Nitrobacteraceae</taxon>
        <taxon>Bradyrhizobium</taxon>
    </lineage>
</organism>
<dbReference type="InterPro" id="IPR005624">
    <property type="entry name" value="PduO/GlcC-like"/>
</dbReference>
<keyword evidence="3" id="KW-1185">Reference proteome</keyword>
<reference evidence="2 3" key="1">
    <citation type="submission" date="2019-08" db="EMBL/GenBank/DDBJ databases">
        <title>Bradyrhizobium hipponensis sp. nov., a rhizobium isolated from a Lupinus angustifolius root nodule in Tunisia.</title>
        <authorList>
            <person name="Off K."/>
            <person name="Rejili M."/>
            <person name="Mars M."/>
            <person name="Brachmann A."/>
            <person name="Marin M."/>
        </authorList>
    </citation>
    <scope>NUCLEOTIDE SEQUENCE [LARGE SCALE GENOMIC DNA]</scope>
    <source>
        <strain evidence="2 3">CTAW71</strain>
    </source>
</reference>
<dbReference type="InterPro" id="IPR004360">
    <property type="entry name" value="Glyas_Fos-R_dOase_dom"/>
</dbReference>
<proteinExistence type="predicted"/>
<sequence length="324" mass="34407">MDLLAYTKAIAERIEAQAAQAKVPVAVCVIDVHGNIILKHRMNGAPTFSLELSERKAYTSALVGLRTADLSPLVQPGQALFPMMGLAGGRFCSMGGGAPLKVDGQLVAGVGISGGTVDQDVAILEAGLREPVASDIVKMNIEVIVLPVTDADRAKRFYGDLGWRLDLDYTGDDYRVIQFTPPGSGCSIIFGKNVTTALPGSVQGLHLVVSDIMAARSELDRRGFAVSDAFYDTGGIFHHARSGVLAAGPNPQRKSYASYASFSDPDGNGWVFQEITARLTGHIEDGDESFTPELTDVVRHVEATQRSREGTSDLGLKSIMVAAG</sequence>
<dbReference type="OrthoDB" id="485032at2"/>